<dbReference type="EMBL" id="CABWMH010000018">
    <property type="protein sequence ID" value="VXC21951.1"/>
    <property type="molecule type" value="Genomic_DNA"/>
</dbReference>
<proteinExistence type="predicted"/>
<feature type="region of interest" description="Disordered" evidence="1">
    <location>
        <begin position="34"/>
        <end position="67"/>
    </location>
</feature>
<protein>
    <recommendedName>
        <fullName evidence="4">Transposase</fullName>
    </recommendedName>
</protein>
<organism evidence="2 3">
    <name type="scientific">Pantoea brenneri</name>
    <dbReference type="NCBI Taxonomy" id="472694"/>
    <lineage>
        <taxon>Bacteria</taxon>
        <taxon>Pseudomonadati</taxon>
        <taxon>Pseudomonadota</taxon>
        <taxon>Gammaproteobacteria</taxon>
        <taxon>Enterobacterales</taxon>
        <taxon>Erwiniaceae</taxon>
        <taxon>Pantoea</taxon>
    </lineage>
</organism>
<evidence type="ECO:0000313" key="3">
    <source>
        <dbReference type="Proteomes" id="UP000433737"/>
    </source>
</evidence>
<feature type="compositionally biased region" description="Low complexity" evidence="1">
    <location>
        <begin position="41"/>
        <end position="54"/>
    </location>
</feature>
<name>A0AAX3J8Z2_9GAMM</name>
<evidence type="ECO:0000256" key="1">
    <source>
        <dbReference type="SAM" id="MobiDB-lite"/>
    </source>
</evidence>
<gene>
    <name evidence="2" type="ORF">PANT111_250055</name>
</gene>
<sequence length="67" mass="7123">MTAGKFRVATGVLRPGISLASPAEKGNVSLATATRYKDSSQRQSRSGLQSGCSRCETRRQYAASPDC</sequence>
<dbReference type="AlphaFoldDB" id="A0AAX3J8Z2"/>
<dbReference type="Proteomes" id="UP000433737">
    <property type="component" value="Unassembled WGS sequence"/>
</dbReference>
<comment type="caution">
    <text evidence="2">The sequence shown here is derived from an EMBL/GenBank/DDBJ whole genome shotgun (WGS) entry which is preliminary data.</text>
</comment>
<evidence type="ECO:0008006" key="4">
    <source>
        <dbReference type="Google" id="ProtNLM"/>
    </source>
</evidence>
<accession>A0AAX3J8Z2</accession>
<reference evidence="2 3" key="1">
    <citation type="submission" date="2019-10" db="EMBL/GenBank/DDBJ databases">
        <authorList>
            <person name="Karimi E."/>
        </authorList>
    </citation>
    <scope>NUCLEOTIDE SEQUENCE [LARGE SCALE GENOMIC DNA]</scope>
    <source>
        <strain evidence="2">Pantoea sp. 111</strain>
    </source>
</reference>
<evidence type="ECO:0000313" key="2">
    <source>
        <dbReference type="EMBL" id="VXC21951.1"/>
    </source>
</evidence>